<dbReference type="GO" id="GO:0005789">
    <property type="term" value="C:endoplasmic reticulum membrane"/>
    <property type="evidence" value="ECO:0007669"/>
    <property type="project" value="UniProtKB-SubCell"/>
</dbReference>
<keyword evidence="10" id="KW-0325">Glycoprotein</keyword>
<dbReference type="InterPro" id="IPR039524">
    <property type="entry name" value="PIGO/GPI13"/>
</dbReference>
<comment type="caution">
    <text evidence="13">The sequence shown here is derived from an EMBL/GenBank/DDBJ whole genome shotgun (WGS) entry which is preliminary data.</text>
</comment>
<dbReference type="UniPathway" id="UPA00196"/>
<keyword evidence="5" id="KW-0808">Transferase</keyword>
<protein>
    <recommendedName>
        <fullName evidence="12">GPI ethanolamine phosphate transferase 2 C-terminal domain-containing protein</fullName>
    </recommendedName>
</protein>
<dbReference type="InterPro" id="IPR037675">
    <property type="entry name" value="PIG-O_N"/>
</dbReference>
<comment type="subcellular location">
    <subcellularLocation>
        <location evidence="1">Endoplasmic reticulum membrane</location>
        <topology evidence="1">Multi-pass membrane protein</topology>
    </subcellularLocation>
</comment>
<keyword evidence="6 11" id="KW-0812">Transmembrane</keyword>
<dbReference type="Pfam" id="PF01663">
    <property type="entry name" value="Phosphodiest"/>
    <property type="match status" value="1"/>
</dbReference>
<dbReference type="InterPro" id="IPR017850">
    <property type="entry name" value="Alkaline_phosphatase_core_sf"/>
</dbReference>
<evidence type="ECO:0000256" key="6">
    <source>
        <dbReference type="ARBA" id="ARBA00022692"/>
    </source>
</evidence>
<dbReference type="PANTHER" id="PTHR23071:SF1">
    <property type="entry name" value="GPI ETHANOLAMINE PHOSPHATE TRANSFERASE 3"/>
    <property type="match status" value="1"/>
</dbReference>
<dbReference type="EMBL" id="JAFIQS010000003">
    <property type="protein sequence ID" value="KAG5171534.1"/>
    <property type="molecule type" value="Genomic_DNA"/>
</dbReference>
<feature type="transmembrane region" description="Helical" evidence="11">
    <location>
        <begin position="842"/>
        <end position="860"/>
    </location>
</feature>
<evidence type="ECO:0000313" key="13">
    <source>
        <dbReference type="EMBL" id="KAG5171534.1"/>
    </source>
</evidence>
<feature type="transmembrane region" description="Helical" evidence="11">
    <location>
        <begin position="449"/>
        <end position="475"/>
    </location>
</feature>
<feature type="transmembrane region" description="Helical" evidence="11">
    <location>
        <begin position="6"/>
        <end position="24"/>
    </location>
</feature>
<evidence type="ECO:0000256" key="10">
    <source>
        <dbReference type="ARBA" id="ARBA00023180"/>
    </source>
</evidence>
<reference evidence="13" key="1">
    <citation type="submission" date="2021-02" db="EMBL/GenBank/DDBJ databases">
        <title>Psilocybe cubensis genome.</title>
        <authorList>
            <person name="Mckernan K.J."/>
            <person name="Crawford S."/>
            <person name="Trippe A."/>
            <person name="Kane L.T."/>
            <person name="Mclaughlin S."/>
        </authorList>
    </citation>
    <scope>NUCLEOTIDE SEQUENCE [LARGE SCALE GENOMIC DNA]</scope>
    <source>
        <strain evidence="13">MGC-MH-2018</strain>
    </source>
</reference>
<dbReference type="Gene3D" id="3.40.720.10">
    <property type="entry name" value="Alkaline Phosphatase, subunit A"/>
    <property type="match status" value="1"/>
</dbReference>
<dbReference type="GO" id="GO:0006506">
    <property type="term" value="P:GPI anchor biosynthetic process"/>
    <property type="evidence" value="ECO:0007669"/>
    <property type="project" value="UniProtKB-UniPathway"/>
</dbReference>
<keyword evidence="7" id="KW-0256">Endoplasmic reticulum</keyword>
<dbReference type="CDD" id="cd16023">
    <property type="entry name" value="GPI_EPT_3"/>
    <property type="match status" value="1"/>
</dbReference>
<evidence type="ECO:0000259" key="12">
    <source>
        <dbReference type="Pfam" id="PF19316"/>
    </source>
</evidence>
<feature type="transmembrane region" description="Helical" evidence="11">
    <location>
        <begin position="718"/>
        <end position="738"/>
    </location>
</feature>
<feature type="transmembrane region" description="Helical" evidence="11">
    <location>
        <begin position="644"/>
        <end position="664"/>
    </location>
</feature>
<dbReference type="GO" id="GO:0051377">
    <property type="term" value="F:mannose-ethanolamine phosphotransferase activity"/>
    <property type="evidence" value="ECO:0007669"/>
    <property type="project" value="InterPro"/>
</dbReference>
<dbReference type="InterPro" id="IPR002591">
    <property type="entry name" value="Phosphodiest/P_Trfase"/>
</dbReference>
<feature type="transmembrane region" description="Helical" evidence="11">
    <location>
        <begin position="971"/>
        <end position="993"/>
    </location>
</feature>
<evidence type="ECO:0000256" key="9">
    <source>
        <dbReference type="ARBA" id="ARBA00023136"/>
    </source>
</evidence>
<name>A0A8H7Y5A2_PSICU</name>
<feature type="transmembrane region" description="Helical" evidence="11">
    <location>
        <begin position="487"/>
        <end position="504"/>
    </location>
</feature>
<evidence type="ECO:0000256" key="5">
    <source>
        <dbReference type="ARBA" id="ARBA00022679"/>
    </source>
</evidence>
<feature type="transmembrane region" description="Helical" evidence="11">
    <location>
        <begin position="758"/>
        <end position="782"/>
    </location>
</feature>
<proteinExistence type="inferred from homology"/>
<keyword evidence="4" id="KW-0337">GPI-anchor biosynthesis</keyword>
<feature type="transmembrane region" description="Helical" evidence="11">
    <location>
        <begin position="547"/>
        <end position="566"/>
    </location>
</feature>
<evidence type="ECO:0000256" key="1">
    <source>
        <dbReference type="ARBA" id="ARBA00004477"/>
    </source>
</evidence>
<dbReference type="Pfam" id="PF19316">
    <property type="entry name" value="PIGO_PIGG"/>
    <property type="match status" value="1"/>
</dbReference>
<comment type="similarity">
    <text evidence="3">Belongs to the PIGG/PIGN/PIGO family. PIGO subfamily.</text>
</comment>
<feature type="domain" description="GPI ethanolamine phosphate transferase 2 C-terminal" evidence="12">
    <location>
        <begin position="848"/>
        <end position="992"/>
    </location>
</feature>
<feature type="transmembrane region" description="Helical" evidence="11">
    <location>
        <begin position="596"/>
        <end position="615"/>
    </location>
</feature>
<evidence type="ECO:0000256" key="4">
    <source>
        <dbReference type="ARBA" id="ARBA00022502"/>
    </source>
</evidence>
<feature type="transmembrane region" description="Helical" evidence="11">
    <location>
        <begin position="880"/>
        <end position="903"/>
    </location>
</feature>
<feature type="transmembrane region" description="Helical" evidence="11">
    <location>
        <begin position="676"/>
        <end position="695"/>
    </location>
</feature>
<evidence type="ECO:0000256" key="8">
    <source>
        <dbReference type="ARBA" id="ARBA00022989"/>
    </source>
</evidence>
<dbReference type="InterPro" id="IPR045687">
    <property type="entry name" value="PIGG/GPI7_C"/>
</dbReference>
<dbReference type="SUPFAM" id="SSF53649">
    <property type="entry name" value="Alkaline phosphatase-like"/>
    <property type="match status" value="1"/>
</dbReference>
<keyword evidence="9 11" id="KW-0472">Membrane</keyword>
<evidence type="ECO:0000256" key="3">
    <source>
        <dbReference type="ARBA" id="ARBA00008695"/>
    </source>
</evidence>
<sequence length="1010" mass="110979">MLTSRLGLILWVLCVHLAGIYLFTRGFLLTRLSLSNSSTCEESNCGIQPTHKRAVLLIIDSLRFDFITPNPPSPRSPFHHGILTLPSSLTRSFPKHSFIFNSYADPPTTTLQRIKGLTTGSLPTFVDLGNNFGGSSIAEDSILKQMKMAGKKVISIFSTDYNSNAVQSKLAFLGDDTWMSVFPKTFNPNMTFPYDSFNVEDLHTVDDGIIKHLFPLLEDPSKPFDFLIGHFLGVDHVGHRLGPDHPSMKLKLEQMNAVLTRVVETIDEDTLLVVLGDHGMDRSGDHGGDGTLETSAGMWIYSKGAALMETETEIPSGLLQFKIFPGCDVPHRSIQQIDILPTLSLLLGFAIPYNNLGTVIPELFWRDHGNGLLRASLEVNAAQIMRYLQTYRNSASGGELNDSWEGIIFSWTASQSDNLFGASKLIILFNFTRVALAACREMWAQFNPLLMGSGLVLLSSSLCASWSVYLGLTSVKTDWREWLKPRLSGVILAGVCGAILGIAGQQVLRIFVPGVSAIDLSLFTGGMASSVKFIISSPPKISFRMIKSVPILLVLHTVAFLSNSFTFWEDRFIPFFLVTSIVPYALKGFSAPNKRLRYRILGFSLLFAVCVRLIAMSTICREEQQPYCHATYFISLSNPSPPTVILYFSIPLAIALPYVVKRFLHVSRSDGGISRIFLPFFLIPALVSASLYWIVDLLHSEIELTGESSATLRTAKTWLARLGFGWILLGGGALWFLVPLCLDIQVSKSQDGKRQIQVVGYANAYGSPYLIFWSISLGLVYISTQLTGHFVLAISIVALLSFLELLDSYRDTVAIHTACESSTPSSVLDAASAMRFSPSVRFIDVIPIALLGLHAFYGTGHQSTIQSIQWKSGFMITPTANYFFAPITVLLNSVGPVFLFALATPLAALWNRSPLPISVTQPEADVQVKGESTLAALGIVIYYSALLLGSTVSAAVLRRHLMVWKVFAPRFMTAVLELLAVDLAVLIGVGVGLERIVQRLSKTFHGEAVS</sequence>
<organism evidence="13">
    <name type="scientific">Psilocybe cubensis</name>
    <name type="common">Psychedelic mushroom</name>
    <name type="synonym">Stropharia cubensis</name>
    <dbReference type="NCBI Taxonomy" id="181762"/>
    <lineage>
        <taxon>Eukaryota</taxon>
        <taxon>Fungi</taxon>
        <taxon>Dikarya</taxon>
        <taxon>Basidiomycota</taxon>
        <taxon>Agaricomycotina</taxon>
        <taxon>Agaricomycetes</taxon>
        <taxon>Agaricomycetidae</taxon>
        <taxon>Agaricales</taxon>
        <taxon>Agaricineae</taxon>
        <taxon>Strophariaceae</taxon>
        <taxon>Psilocybe</taxon>
    </lineage>
</organism>
<feature type="transmembrane region" description="Helical" evidence="11">
    <location>
        <begin position="934"/>
        <end position="956"/>
    </location>
</feature>
<gene>
    <name evidence="13" type="ORF">JR316_003621</name>
</gene>
<feature type="transmembrane region" description="Helical" evidence="11">
    <location>
        <begin position="510"/>
        <end position="535"/>
    </location>
</feature>
<evidence type="ECO:0000256" key="2">
    <source>
        <dbReference type="ARBA" id="ARBA00004687"/>
    </source>
</evidence>
<comment type="pathway">
    <text evidence="2">Glycolipid biosynthesis; glycosylphosphatidylinositol-anchor biosynthesis.</text>
</comment>
<dbReference type="AlphaFoldDB" id="A0A8H7Y5A2"/>
<evidence type="ECO:0000256" key="11">
    <source>
        <dbReference type="SAM" id="Phobius"/>
    </source>
</evidence>
<feature type="transmembrane region" description="Helical" evidence="11">
    <location>
        <begin position="788"/>
        <end position="806"/>
    </location>
</feature>
<evidence type="ECO:0000256" key="7">
    <source>
        <dbReference type="ARBA" id="ARBA00022824"/>
    </source>
</evidence>
<accession>A0A8H7Y5A2</accession>
<keyword evidence="8 11" id="KW-1133">Transmembrane helix</keyword>
<dbReference type="PANTHER" id="PTHR23071">
    <property type="entry name" value="PHOSPHATIDYLINOSITOL GLYCAN"/>
    <property type="match status" value="1"/>
</dbReference>
<feature type="transmembrane region" description="Helical" evidence="11">
    <location>
        <begin position="572"/>
        <end position="589"/>
    </location>
</feature>